<organism evidence="1">
    <name type="scientific">marine sediment metagenome</name>
    <dbReference type="NCBI Taxonomy" id="412755"/>
    <lineage>
        <taxon>unclassified sequences</taxon>
        <taxon>metagenomes</taxon>
        <taxon>ecological metagenomes</taxon>
    </lineage>
</organism>
<gene>
    <name evidence="1" type="ORF">LCGC14_2817490</name>
</gene>
<proteinExistence type="predicted"/>
<accession>A0A0F9B9A8</accession>
<protein>
    <submittedName>
        <fullName evidence="1">Uncharacterized protein</fullName>
    </submittedName>
</protein>
<evidence type="ECO:0000313" key="1">
    <source>
        <dbReference type="EMBL" id="KKK81036.1"/>
    </source>
</evidence>
<dbReference type="EMBL" id="LAZR01053307">
    <property type="protein sequence ID" value="KKK81036.1"/>
    <property type="molecule type" value="Genomic_DNA"/>
</dbReference>
<sequence>MCLSASRGNDIEISLEDFKRAKKLLERTEKKMDKAFKGIGKSNIAEVTDRVLTVIIAKKKIKRSEVLRFLYG</sequence>
<feature type="non-terminal residue" evidence="1">
    <location>
        <position position="72"/>
    </location>
</feature>
<reference evidence="1" key="1">
    <citation type="journal article" date="2015" name="Nature">
        <title>Complex archaea that bridge the gap between prokaryotes and eukaryotes.</title>
        <authorList>
            <person name="Spang A."/>
            <person name="Saw J.H."/>
            <person name="Jorgensen S.L."/>
            <person name="Zaremba-Niedzwiedzka K."/>
            <person name="Martijn J."/>
            <person name="Lind A.E."/>
            <person name="van Eijk R."/>
            <person name="Schleper C."/>
            <person name="Guy L."/>
            <person name="Ettema T.J."/>
        </authorList>
    </citation>
    <scope>NUCLEOTIDE SEQUENCE</scope>
</reference>
<name>A0A0F9B9A8_9ZZZZ</name>
<dbReference type="AlphaFoldDB" id="A0A0F9B9A8"/>
<comment type="caution">
    <text evidence="1">The sequence shown here is derived from an EMBL/GenBank/DDBJ whole genome shotgun (WGS) entry which is preliminary data.</text>
</comment>